<dbReference type="PROSITE" id="PS50937">
    <property type="entry name" value="HTH_MERR_2"/>
    <property type="match status" value="1"/>
</dbReference>
<protein>
    <submittedName>
        <fullName evidence="5">MerR family transcriptional regulator</fullName>
    </submittedName>
    <submittedName>
        <fullName evidence="3">Transcriptional regulator, MerR family</fullName>
    </submittedName>
</protein>
<evidence type="ECO:0000256" key="1">
    <source>
        <dbReference type="ARBA" id="ARBA00023125"/>
    </source>
</evidence>
<evidence type="ECO:0000313" key="6">
    <source>
        <dbReference type="Proteomes" id="UP000044616"/>
    </source>
</evidence>
<dbReference type="Gene3D" id="1.10.490.50">
    <property type="entry name" value="Antibiotic binding domain of TipA-like multidrug resistance regulators"/>
    <property type="match status" value="1"/>
</dbReference>
<dbReference type="CDD" id="cd01106">
    <property type="entry name" value="HTH_TipAL-Mta"/>
    <property type="match status" value="1"/>
</dbReference>
<dbReference type="Pfam" id="PF07739">
    <property type="entry name" value="TipAS"/>
    <property type="match status" value="1"/>
</dbReference>
<dbReference type="InterPro" id="IPR012925">
    <property type="entry name" value="TipAS_dom"/>
</dbReference>
<dbReference type="GO" id="GO:0003700">
    <property type="term" value="F:DNA-binding transcription factor activity"/>
    <property type="evidence" value="ECO:0007669"/>
    <property type="project" value="InterPro"/>
</dbReference>
<dbReference type="InterPro" id="IPR047057">
    <property type="entry name" value="MerR_fam"/>
</dbReference>
<sequence length="241" mass="28439">MAHTYTLKDIIEITGVTKRTLHYYDEVGLLVPDKNDKNYRVYNQQDLEKLQKILILKSFDFDISKIKQCISYDNEQLRKLFSEQLIKLDKKISDLQLIRVSVGEFIKGHSLLDTNILSKTLQSQYDKEASIKYGHTKAYQSFINRKDNLQSQDIRQKLTTIFNKFNQMSLNHYPIEDCGDLVFEWKAFMNTIADFDDETLCCIAKTYQDDTRFKDYFNSYKNQNLASYISQSIKYFLGKTE</sequence>
<organism evidence="5 7">
    <name type="scientific">Staphylococcus schweitzeri</name>
    <dbReference type="NCBI Taxonomy" id="1654388"/>
    <lineage>
        <taxon>Bacteria</taxon>
        <taxon>Bacillati</taxon>
        <taxon>Bacillota</taxon>
        <taxon>Bacilli</taxon>
        <taxon>Bacillales</taxon>
        <taxon>Staphylococcaceae</taxon>
        <taxon>Staphylococcus</taxon>
    </lineage>
</organism>
<accession>A0A077UTK3</accession>
<dbReference type="InterPro" id="IPR036244">
    <property type="entry name" value="TipA-like_antibiotic-bd"/>
</dbReference>
<proteinExistence type="predicted"/>
<dbReference type="Proteomes" id="UP000236395">
    <property type="component" value="Unassembled WGS sequence"/>
</dbReference>
<evidence type="ECO:0000313" key="3">
    <source>
        <dbReference type="EMBL" id="CDR27731.1"/>
    </source>
</evidence>
<dbReference type="AlphaFoldDB" id="A0A2K4AFQ2"/>
<keyword evidence="8" id="KW-1185">Reference proteome</keyword>
<gene>
    <name evidence="3" type="primary">tipA</name>
    <name evidence="5" type="ORF">CD116_09785</name>
    <name evidence="3" type="ORF">ERS140147_00841</name>
    <name evidence="4" type="ORF">ILQ21_08215</name>
</gene>
<dbReference type="EMBL" id="CCEH01000005">
    <property type="protein sequence ID" value="CDR27731.1"/>
    <property type="molecule type" value="Genomic_DNA"/>
</dbReference>
<dbReference type="EMBL" id="PPQS01000042">
    <property type="protein sequence ID" value="PNZ48940.1"/>
    <property type="molecule type" value="Genomic_DNA"/>
</dbReference>
<dbReference type="Proteomes" id="UP000596960">
    <property type="component" value="Unassembled WGS sequence"/>
</dbReference>
<dbReference type="SMART" id="SM00422">
    <property type="entry name" value="HTH_MERR"/>
    <property type="match status" value="1"/>
</dbReference>
<evidence type="ECO:0000259" key="2">
    <source>
        <dbReference type="PROSITE" id="PS50937"/>
    </source>
</evidence>
<feature type="domain" description="HTH merR-type" evidence="2">
    <location>
        <begin position="4"/>
        <end position="72"/>
    </location>
</feature>
<evidence type="ECO:0000313" key="7">
    <source>
        <dbReference type="Proteomes" id="UP000236395"/>
    </source>
</evidence>
<reference evidence="5 7" key="2">
    <citation type="submission" date="2017-08" db="EMBL/GenBank/DDBJ databases">
        <title>Draft genome sequences of 64 type strains of genus Staph aureus.</title>
        <authorList>
            <person name="Cole K."/>
            <person name="Golubchik T."/>
            <person name="Russell J."/>
            <person name="Foster D."/>
            <person name="Llewelyn M."/>
            <person name="Wilson D."/>
            <person name="Crook D."/>
            <person name="Paul J."/>
        </authorList>
    </citation>
    <scope>NUCLEOTIDE SEQUENCE [LARGE SCALE GENOMIC DNA]</scope>
    <source>
        <strain evidence="5 7">DSM 28300</strain>
    </source>
</reference>
<dbReference type="EMBL" id="JADAMT010000010">
    <property type="protein sequence ID" value="MBE2129027.1"/>
    <property type="molecule type" value="Genomic_DNA"/>
</dbReference>
<reference evidence="4 8" key="3">
    <citation type="submission" date="2020-10" db="EMBL/GenBank/DDBJ databases">
        <title>Phenotypic and genomic profiling of Staphylococcus argenteus in Canada and the United States and recommendations for clinical result reporting.</title>
        <authorList>
            <person name="Eshaghi A."/>
            <person name="Bommersbach C."/>
            <person name="Zitterman S."/>
            <person name="Burnham C.-A.D."/>
            <person name="Patel R."/>
            <person name="Schuetz A.N."/>
            <person name="Patel S.N."/>
            <person name="Kus J.V."/>
        </authorList>
    </citation>
    <scope>NUCLEOTIDE SEQUENCE [LARGE SCALE GENOMIC DNA]</scope>
    <source>
        <strain evidence="4 8">DSM 28300</strain>
    </source>
</reference>
<evidence type="ECO:0000313" key="4">
    <source>
        <dbReference type="EMBL" id="MBE2129027.1"/>
    </source>
</evidence>
<dbReference type="GO" id="GO:0003677">
    <property type="term" value="F:DNA binding"/>
    <property type="evidence" value="ECO:0007669"/>
    <property type="project" value="UniProtKB-KW"/>
</dbReference>
<evidence type="ECO:0000313" key="5">
    <source>
        <dbReference type="EMBL" id="PNZ48940.1"/>
    </source>
</evidence>
<evidence type="ECO:0000313" key="8">
    <source>
        <dbReference type="Proteomes" id="UP000596960"/>
    </source>
</evidence>
<accession>A0A2K4AFQ2</accession>
<dbReference type="InterPro" id="IPR009061">
    <property type="entry name" value="DNA-bd_dom_put_sf"/>
</dbReference>
<dbReference type="SUPFAM" id="SSF46955">
    <property type="entry name" value="Putative DNA-binding domain"/>
    <property type="match status" value="1"/>
</dbReference>
<keyword evidence="1" id="KW-0238">DNA-binding</keyword>
<dbReference type="SUPFAM" id="SSF89082">
    <property type="entry name" value="Antibiotic binding domain of TipA-like multidrug resistance regulators"/>
    <property type="match status" value="1"/>
</dbReference>
<dbReference type="InterPro" id="IPR000551">
    <property type="entry name" value="MerR-type_HTH_dom"/>
</dbReference>
<name>A0A2K4AFQ2_9STAP</name>
<dbReference type="PANTHER" id="PTHR30204">
    <property type="entry name" value="REDOX-CYCLING DRUG-SENSING TRANSCRIPTIONAL ACTIVATOR SOXR"/>
    <property type="match status" value="1"/>
</dbReference>
<dbReference type="Gene3D" id="1.10.1660.10">
    <property type="match status" value="1"/>
</dbReference>
<dbReference type="Proteomes" id="UP000044616">
    <property type="component" value="Unassembled WGS sequence"/>
</dbReference>
<dbReference type="Pfam" id="PF13411">
    <property type="entry name" value="MerR_1"/>
    <property type="match status" value="1"/>
</dbReference>
<reference evidence="3 6" key="1">
    <citation type="submission" date="2014-05" db="EMBL/GenBank/DDBJ databases">
        <authorList>
            <person name="Aslett A.Martin."/>
            <person name="De Silva Nishadi"/>
        </authorList>
    </citation>
    <scope>NUCLEOTIDE SEQUENCE [LARGE SCALE GENOMIC DNA]</scope>
</reference>
<dbReference type="PANTHER" id="PTHR30204:SF96">
    <property type="entry name" value="CHROMOSOME-ANCHORING PROTEIN RACA"/>
    <property type="match status" value="1"/>
</dbReference>